<dbReference type="InterPro" id="IPR002347">
    <property type="entry name" value="SDR_fam"/>
</dbReference>
<dbReference type="SUPFAM" id="SSF51735">
    <property type="entry name" value="NAD(P)-binding Rossmann-fold domains"/>
    <property type="match status" value="1"/>
</dbReference>
<dbReference type="KEGG" id="wma:WM2015_140"/>
<evidence type="ECO:0000256" key="3">
    <source>
        <dbReference type="RuleBase" id="RU000363"/>
    </source>
</evidence>
<protein>
    <submittedName>
        <fullName evidence="5">Short-chain dehydrogenase/reductase SDR</fullName>
    </submittedName>
</protein>
<dbReference type="GO" id="GO:0016491">
    <property type="term" value="F:oxidoreductase activity"/>
    <property type="evidence" value="ECO:0007669"/>
    <property type="project" value="UniProtKB-KW"/>
</dbReference>
<dbReference type="InterPro" id="IPR036291">
    <property type="entry name" value="NAD(P)-bd_dom_sf"/>
</dbReference>
<reference evidence="5 6" key="1">
    <citation type="submission" date="2015-07" db="EMBL/GenBank/DDBJ databases">
        <authorList>
            <person name="Noorani M."/>
        </authorList>
    </citation>
    <scope>NUCLEOTIDE SEQUENCE [LARGE SCALE GENOMIC DNA]</scope>
    <source>
        <strain evidence="5 6">KCTC 42284</strain>
    </source>
</reference>
<evidence type="ECO:0000256" key="1">
    <source>
        <dbReference type="ARBA" id="ARBA00006484"/>
    </source>
</evidence>
<comment type="similarity">
    <text evidence="1 3">Belongs to the short-chain dehydrogenases/reductases (SDR) family.</text>
</comment>
<dbReference type="PANTHER" id="PTHR44196:SF1">
    <property type="entry name" value="DEHYDROGENASE_REDUCTASE SDR FAMILY MEMBER 7B"/>
    <property type="match status" value="1"/>
</dbReference>
<dbReference type="PRINTS" id="PR00081">
    <property type="entry name" value="GDHRDH"/>
</dbReference>
<keyword evidence="2" id="KW-0560">Oxidoreductase</keyword>
<evidence type="ECO:0000313" key="5">
    <source>
        <dbReference type="EMBL" id="AKS40529.1"/>
    </source>
</evidence>
<gene>
    <name evidence="5" type="ORF">WM2015_140</name>
</gene>
<dbReference type="PIRSF" id="PIRSF000126">
    <property type="entry name" value="11-beta-HSD1"/>
    <property type="match status" value="1"/>
</dbReference>
<organism evidence="5 6">
    <name type="scientific">Wenzhouxiangella marina</name>
    <dbReference type="NCBI Taxonomy" id="1579979"/>
    <lineage>
        <taxon>Bacteria</taxon>
        <taxon>Pseudomonadati</taxon>
        <taxon>Pseudomonadota</taxon>
        <taxon>Gammaproteobacteria</taxon>
        <taxon>Chromatiales</taxon>
        <taxon>Wenzhouxiangellaceae</taxon>
        <taxon>Wenzhouxiangella</taxon>
    </lineage>
</organism>
<dbReference type="PRINTS" id="PR00080">
    <property type="entry name" value="SDRFAMILY"/>
</dbReference>
<dbReference type="Proteomes" id="UP000066624">
    <property type="component" value="Chromosome"/>
</dbReference>
<dbReference type="InterPro" id="IPR020904">
    <property type="entry name" value="Sc_DH/Rdtase_CS"/>
</dbReference>
<evidence type="ECO:0000313" key="6">
    <source>
        <dbReference type="Proteomes" id="UP000066624"/>
    </source>
</evidence>
<dbReference type="EMBL" id="CP012154">
    <property type="protein sequence ID" value="AKS40529.1"/>
    <property type="molecule type" value="Genomic_DNA"/>
</dbReference>
<proteinExistence type="inferred from homology"/>
<dbReference type="Gene3D" id="3.40.50.720">
    <property type="entry name" value="NAD(P)-binding Rossmann-like Domain"/>
    <property type="match status" value="1"/>
</dbReference>
<feature type="domain" description="Ketoreductase" evidence="4">
    <location>
        <begin position="31"/>
        <end position="214"/>
    </location>
</feature>
<evidence type="ECO:0000256" key="2">
    <source>
        <dbReference type="ARBA" id="ARBA00023002"/>
    </source>
</evidence>
<dbReference type="SMART" id="SM00822">
    <property type="entry name" value="PKS_KR"/>
    <property type="match status" value="1"/>
</dbReference>
<dbReference type="Pfam" id="PF00106">
    <property type="entry name" value="adh_short"/>
    <property type="match status" value="1"/>
</dbReference>
<name>A0A0K0XS39_9GAMM</name>
<keyword evidence="6" id="KW-1185">Reference proteome</keyword>
<sequence>MVAMRTVEYSVDLPSSPFESIERIMTDLNQRTVVITGASLGVGAATARACFERGANLVLIARGRERLETLAGELGSPERLAIEALDVTDLDGFSAALERARQRFGSVDVLINNAGFHSRGPVEQVSVEDLGRMIDVNLKAPIQLTRLALPLLREAKTPAVIQVASLAGRTPVPGSAAYSASKFGLRAFSMALGEELHGSGIKFACVSPGPIDTGFIMDDIDAVSDLTFSQPIVTAEQVAEEIIKLIGDGRRDAPMPRLSGYLTTLTYLFPSIGRFMRPMLEKKGRRTKARLKREGQKD</sequence>
<dbReference type="GO" id="GO:0016020">
    <property type="term" value="C:membrane"/>
    <property type="evidence" value="ECO:0007669"/>
    <property type="project" value="TreeGrafter"/>
</dbReference>
<evidence type="ECO:0000259" key="4">
    <source>
        <dbReference type="SMART" id="SM00822"/>
    </source>
</evidence>
<dbReference type="PANTHER" id="PTHR44196">
    <property type="entry name" value="DEHYDROGENASE/REDUCTASE SDR FAMILY MEMBER 7B"/>
    <property type="match status" value="1"/>
</dbReference>
<dbReference type="STRING" id="1579979.WM2015_140"/>
<dbReference type="InterPro" id="IPR057326">
    <property type="entry name" value="KR_dom"/>
</dbReference>
<dbReference type="PROSITE" id="PS00061">
    <property type="entry name" value="ADH_SHORT"/>
    <property type="match status" value="1"/>
</dbReference>
<accession>A0A0K0XS39</accession>
<dbReference type="AlphaFoldDB" id="A0A0K0XS39"/>